<dbReference type="Gene3D" id="2.40.260.10">
    <property type="entry name" value="Sortase"/>
    <property type="match status" value="1"/>
</dbReference>
<accession>A0A918NA64</accession>
<dbReference type="EMBL" id="BMWD01000007">
    <property type="protein sequence ID" value="GGX57817.1"/>
    <property type="molecule type" value="Genomic_DNA"/>
</dbReference>
<evidence type="ECO:0000256" key="2">
    <source>
        <dbReference type="SAM" id="MobiDB-lite"/>
    </source>
</evidence>
<dbReference type="InterPro" id="IPR023365">
    <property type="entry name" value="Sortase_dom-sf"/>
</dbReference>
<name>A0A918NA64_9ACTN</name>
<proteinExistence type="predicted"/>
<reference evidence="3" key="2">
    <citation type="submission" date="2020-09" db="EMBL/GenBank/DDBJ databases">
        <authorList>
            <person name="Sun Q."/>
            <person name="Ohkuma M."/>
        </authorList>
    </citation>
    <scope>NUCLEOTIDE SEQUENCE</scope>
    <source>
        <strain evidence="3">JCM 4956</strain>
    </source>
</reference>
<keyword evidence="1" id="KW-0378">Hydrolase</keyword>
<sequence>MPPARAVPPAPSRSAAPVTGKVLPRAKPTRLRIAKIAVDAPFTDLGIGASGQLDAPPADDVNLVGWHAAGISPGEAGTALIAGHVDTATAPAVFAGLSELEKGDTFAVERADGRTASFVVDAVETFEKDEFPDRRVYADTSRAEVRLITCAGDYDHSAKDYTENLVVFAHLL</sequence>
<evidence type="ECO:0000256" key="1">
    <source>
        <dbReference type="ARBA" id="ARBA00022801"/>
    </source>
</evidence>
<keyword evidence="4" id="KW-1185">Reference proteome</keyword>
<protein>
    <submittedName>
        <fullName evidence="3">Class F sortase</fullName>
    </submittedName>
</protein>
<organism evidence="3 4">
    <name type="scientific">Streptomyces fructofermentans</name>
    <dbReference type="NCBI Taxonomy" id="152141"/>
    <lineage>
        <taxon>Bacteria</taxon>
        <taxon>Bacillati</taxon>
        <taxon>Actinomycetota</taxon>
        <taxon>Actinomycetes</taxon>
        <taxon>Kitasatosporales</taxon>
        <taxon>Streptomycetaceae</taxon>
        <taxon>Streptomyces</taxon>
    </lineage>
</organism>
<dbReference type="InterPro" id="IPR042001">
    <property type="entry name" value="Sortase_F"/>
</dbReference>
<evidence type="ECO:0000313" key="3">
    <source>
        <dbReference type="EMBL" id="GGX57817.1"/>
    </source>
</evidence>
<dbReference type="Proteomes" id="UP000645555">
    <property type="component" value="Unassembled WGS sequence"/>
</dbReference>
<gene>
    <name evidence="3" type="ORF">GCM10010515_26880</name>
</gene>
<dbReference type="GO" id="GO:0016787">
    <property type="term" value="F:hydrolase activity"/>
    <property type="evidence" value="ECO:0007669"/>
    <property type="project" value="UniProtKB-KW"/>
</dbReference>
<evidence type="ECO:0000313" key="4">
    <source>
        <dbReference type="Proteomes" id="UP000645555"/>
    </source>
</evidence>
<dbReference type="Pfam" id="PF04203">
    <property type="entry name" value="Sortase"/>
    <property type="match status" value="1"/>
</dbReference>
<feature type="region of interest" description="Disordered" evidence="2">
    <location>
        <begin position="1"/>
        <end position="21"/>
    </location>
</feature>
<dbReference type="NCBIfam" id="NF033748">
    <property type="entry name" value="class_F_sortase"/>
    <property type="match status" value="1"/>
</dbReference>
<feature type="compositionally biased region" description="Pro residues" evidence="2">
    <location>
        <begin position="1"/>
        <end position="11"/>
    </location>
</feature>
<comment type="caution">
    <text evidence="3">The sequence shown here is derived from an EMBL/GenBank/DDBJ whole genome shotgun (WGS) entry which is preliminary data.</text>
</comment>
<reference evidence="3" key="1">
    <citation type="journal article" date="2014" name="Int. J. Syst. Evol. Microbiol.">
        <title>Complete genome sequence of Corynebacterium casei LMG S-19264T (=DSM 44701T), isolated from a smear-ripened cheese.</title>
        <authorList>
            <consortium name="US DOE Joint Genome Institute (JGI-PGF)"/>
            <person name="Walter F."/>
            <person name="Albersmeier A."/>
            <person name="Kalinowski J."/>
            <person name="Ruckert C."/>
        </authorList>
    </citation>
    <scope>NUCLEOTIDE SEQUENCE</scope>
    <source>
        <strain evidence="3">JCM 4956</strain>
    </source>
</reference>
<dbReference type="SUPFAM" id="SSF63817">
    <property type="entry name" value="Sortase"/>
    <property type="match status" value="1"/>
</dbReference>
<dbReference type="AlphaFoldDB" id="A0A918NA64"/>
<dbReference type="InterPro" id="IPR005754">
    <property type="entry name" value="Sortase"/>
</dbReference>
<dbReference type="CDD" id="cd05829">
    <property type="entry name" value="Sortase_F"/>
    <property type="match status" value="1"/>
</dbReference>